<evidence type="ECO:0000259" key="4">
    <source>
        <dbReference type="SMART" id="SM00237"/>
    </source>
</evidence>
<name>A0ABV7K9X4_9HYPH</name>
<gene>
    <name evidence="5" type="ORF">ACFOHJ_09170</name>
</gene>
<evidence type="ECO:0000313" key="5">
    <source>
        <dbReference type="EMBL" id="MFC3206377.1"/>
    </source>
</evidence>
<dbReference type="SMART" id="SM00237">
    <property type="entry name" value="Calx_beta"/>
    <property type="match status" value="1"/>
</dbReference>
<keyword evidence="1" id="KW-0732">Signal</keyword>
<proteinExistence type="predicted"/>
<keyword evidence="2" id="KW-0677">Repeat</keyword>
<dbReference type="Pfam" id="PF03160">
    <property type="entry name" value="Calx-beta"/>
    <property type="match status" value="1"/>
</dbReference>
<dbReference type="InterPro" id="IPR038081">
    <property type="entry name" value="CalX-like_sf"/>
</dbReference>
<evidence type="ECO:0000256" key="3">
    <source>
        <dbReference type="ARBA" id="ARBA00022837"/>
    </source>
</evidence>
<dbReference type="SUPFAM" id="SSF141072">
    <property type="entry name" value="CalX-like"/>
    <property type="match status" value="1"/>
</dbReference>
<evidence type="ECO:0000256" key="1">
    <source>
        <dbReference type="ARBA" id="ARBA00022729"/>
    </source>
</evidence>
<dbReference type="Proteomes" id="UP001595583">
    <property type="component" value="Unassembled WGS sequence"/>
</dbReference>
<keyword evidence="6" id="KW-1185">Reference proteome</keyword>
<comment type="caution">
    <text evidence="5">The sequence shown here is derived from an EMBL/GenBank/DDBJ whole genome shotgun (WGS) entry which is preliminary data.</text>
</comment>
<reference evidence="6" key="1">
    <citation type="journal article" date="2019" name="Int. J. Syst. Evol. Microbiol.">
        <title>The Global Catalogue of Microorganisms (GCM) 10K type strain sequencing project: providing services to taxonomists for standard genome sequencing and annotation.</title>
        <authorList>
            <consortium name="The Broad Institute Genomics Platform"/>
            <consortium name="The Broad Institute Genome Sequencing Center for Infectious Disease"/>
            <person name="Wu L."/>
            <person name="Ma J."/>
        </authorList>
    </citation>
    <scope>NUCLEOTIDE SEQUENCE [LARGE SCALE GENOMIC DNA]</scope>
    <source>
        <strain evidence="6">KCTC 52165</strain>
    </source>
</reference>
<dbReference type="Gene3D" id="2.60.40.2030">
    <property type="match status" value="1"/>
</dbReference>
<feature type="domain" description="Calx-beta" evidence="4">
    <location>
        <begin position="139"/>
        <end position="232"/>
    </location>
</feature>
<accession>A0ABV7K9X4</accession>
<protein>
    <submittedName>
        <fullName evidence="5">Ig-like domain-containing protein</fullName>
    </submittedName>
</protein>
<sequence length="559" mass="58311">MAIGDIKTFDFVYSGLSLQINAIDMGDGQVRFEVTCLQGYADINALYWSDGVPDGNNFDLGTKKDNSLNMNGSGVDWDGGIKLSDTGLGAKGGATKPTYLHSGESYVLDAKLNWDSLDTLGVRATSTSTSGGSIKGVDTGAEITPAPTVCVEDAAPVVEGNDAVFTITLEHAYEYDVTITYTTVTGTAGGDDFAEQAGSVTIHAGDLSALVKIATVDDTLVEDSENFTLHLTGATADIPDIAGQGDSVIEVHLLCIDGSATILDNDVAAPVNQPPEANDDAAACVTELAAAITGVSGNVLENDSDPDGNAIAVTMVNGTELVDGKASIVLHDAADNAIGTLEINESGDYTFKYTGAYNADHTSPTFTYTISDGHGGTDTATVTLCLDPLENPGRGDAFSPGYWKTHGFDGSERLPSDLKSGVQTLDDFFNLDDGVGPVTNRTWTVGGQTVQDITLAQAVAQTGNTLSTPDLPGNENALIQQAAAAVADWYDNDHQADFVAAYIYQRAIKDNNGTLADNPFDADSVMADLVQQVHDAFEGTAGAYSLEALKGILELSHEA</sequence>
<organism evidence="5 6">
    <name type="scientific">Aquamicrobium soli</name>
    <dbReference type="NCBI Taxonomy" id="1811518"/>
    <lineage>
        <taxon>Bacteria</taxon>
        <taxon>Pseudomonadati</taxon>
        <taxon>Pseudomonadota</taxon>
        <taxon>Alphaproteobacteria</taxon>
        <taxon>Hyphomicrobiales</taxon>
        <taxon>Phyllobacteriaceae</taxon>
        <taxon>Aquamicrobium</taxon>
    </lineage>
</organism>
<dbReference type="EMBL" id="JBHRTK010000010">
    <property type="protein sequence ID" value="MFC3206377.1"/>
    <property type="molecule type" value="Genomic_DNA"/>
</dbReference>
<evidence type="ECO:0000256" key="2">
    <source>
        <dbReference type="ARBA" id="ARBA00022737"/>
    </source>
</evidence>
<dbReference type="Pfam" id="PF17963">
    <property type="entry name" value="Big_9"/>
    <property type="match status" value="1"/>
</dbReference>
<keyword evidence="3" id="KW-0106">Calcium</keyword>
<dbReference type="InterPro" id="IPR003644">
    <property type="entry name" value="Calx_beta"/>
</dbReference>
<dbReference type="RefSeq" id="WP_378220187.1">
    <property type="nucleotide sequence ID" value="NZ_JBHRTK010000010.1"/>
</dbReference>
<evidence type="ECO:0000313" key="6">
    <source>
        <dbReference type="Proteomes" id="UP001595583"/>
    </source>
</evidence>